<gene>
    <name evidence="2" type="ORF">LCGC14_0892760</name>
</gene>
<name>A0A0F9NYR6_9ZZZZ</name>
<accession>A0A0F9NYR6</accession>
<feature type="region of interest" description="Disordered" evidence="1">
    <location>
        <begin position="193"/>
        <end position="240"/>
    </location>
</feature>
<protein>
    <submittedName>
        <fullName evidence="2">Uncharacterized protein</fullName>
    </submittedName>
</protein>
<sequence>MSRYVKEQRKFTDSGIQLHTPPDLVPATQYTRINNVLPKSEGELRTRDGLTSIATILASSDVHTIFRLNQEVPSVVNERIFGADQRIFTTELPAGTTITERTDLTFDGNKLSIITFRFTNDQASWAIIANSAGMRKYRGGAGTGYYQKLGITPPLTAATAVDGGSGNLNSTGGTEYDWRYTYLNGVTNSESNPSDIALTAGSSDAKRPTANTNPDTDFGGTAFTNPANARDGDSSTFATGSAASATETRLSCLWLTWATTGGTETALFLKVSAEFIGGGTSGTCLGTIYYTLDGGTTWKTLMTANGTKAKKTYSAPIPIGTAFADIQVRAVVFGSGAINLSPASIFGRGFAKVGGNLIEIDLIDEGVLVGGGGNKTLELRVYDIRTDSTLSTATDSTLALVNKKALVFVEAPTDTQVTAIRLYRRGGTLPNEWNRVGTFALSENPIGIITGVPGTAAGNDWPEASGTAGPDNAKLSNNKRAWFDDTTQVDLRMTNFGLAIPNGATIRGIEVQIEGNAASGTAAQRQIRVGLTKDGTALAGSRKTGVELNEDIMTPLVTSTANIGTGRTIGNNTLSMVVDAHAGQYVRITGAFAEGEMRLIASNTATLLTYDADEPDLAFGFDDPFEVVPAGTDTTNIEGGASDLWGTTWTEAEIEASTFGVLISDNDATAAEIRIDAVTVIIYANGLEDDVGDTSLGSTLELDNDVPVSSVEVLERPLPRVWGPFDERVLGCGDPDRPESVYFSKRGQADQWPPQNHIETGDPGEALVNGVIYNTRSFAFSKERMFELVPNIVSGVSFSPFPTPCGRGLIAPFGLVVSDAIYFVAKDGVYLTTGGEEQSLVDNDIKPLFPTQSGPGRDVSGYEAVDFAFLEDIELEWHNDELYFTYRGVTSGDRQTLIYDLVRRRWRAATWSPEVVTVHSEGSTVSSLLMGSTTGLYYTASGNDDQGTAITASLRTGSHDQGFPLNTKQYGVLLVDCNPGGATVIVTPHINGEASSLAPTNLTGSTRQIFTVDLLETEARNISFDFSWAKTSAQTPILYQYEILYFMLPVATTHWASDETSFGLQGWLHLRDLYVTIKSTAAVTLTLDFDGTTQTYTIASTAGVRKKVYVQLAPNKGKLYKFEFNSSAAFNLFEGASEIRVKQWLTSLGYQTLPAFGGEQLERTIAV</sequence>
<dbReference type="EMBL" id="LAZR01002867">
    <property type="protein sequence ID" value="KKN24650.1"/>
    <property type="molecule type" value="Genomic_DNA"/>
</dbReference>
<evidence type="ECO:0000313" key="2">
    <source>
        <dbReference type="EMBL" id="KKN24650.1"/>
    </source>
</evidence>
<dbReference type="AlphaFoldDB" id="A0A0F9NYR6"/>
<evidence type="ECO:0000256" key="1">
    <source>
        <dbReference type="SAM" id="MobiDB-lite"/>
    </source>
</evidence>
<reference evidence="2" key="1">
    <citation type="journal article" date="2015" name="Nature">
        <title>Complex archaea that bridge the gap between prokaryotes and eukaryotes.</title>
        <authorList>
            <person name="Spang A."/>
            <person name="Saw J.H."/>
            <person name="Jorgensen S.L."/>
            <person name="Zaremba-Niedzwiedzka K."/>
            <person name="Martijn J."/>
            <person name="Lind A.E."/>
            <person name="van Eijk R."/>
            <person name="Schleper C."/>
            <person name="Guy L."/>
            <person name="Ettema T.J."/>
        </authorList>
    </citation>
    <scope>NUCLEOTIDE SEQUENCE</scope>
</reference>
<organism evidence="2">
    <name type="scientific">marine sediment metagenome</name>
    <dbReference type="NCBI Taxonomy" id="412755"/>
    <lineage>
        <taxon>unclassified sequences</taxon>
        <taxon>metagenomes</taxon>
        <taxon>ecological metagenomes</taxon>
    </lineage>
</organism>
<comment type="caution">
    <text evidence="2">The sequence shown here is derived from an EMBL/GenBank/DDBJ whole genome shotgun (WGS) entry which is preliminary data.</text>
</comment>
<proteinExistence type="predicted"/>